<feature type="transmembrane region" description="Helical" evidence="1">
    <location>
        <begin position="149"/>
        <end position="168"/>
    </location>
</feature>
<dbReference type="HOGENOM" id="CLU_1544202_0_0_2"/>
<proteinExistence type="predicted"/>
<evidence type="ECO:0000313" key="2">
    <source>
        <dbReference type="EMBL" id="AGB03389.1"/>
    </source>
</evidence>
<dbReference type="RefSeq" id="WP_015286351.1">
    <property type="nucleotide sequence ID" value="NC_019943.1"/>
</dbReference>
<accession>L0HJZ4</accession>
<gene>
    <name evidence="2" type="ordered locus">Metfor_2387</name>
</gene>
<dbReference type="STRING" id="593750.Metfor_2387"/>
<dbReference type="AlphaFoldDB" id="L0HJZ4"/>
<dbReference type="KEGG" id="mfo:Metfor_2387"/>
<sequence length="173" mass="19052" precursor="true">MAEGTVSKANESNGISDLINTFLGIIPPFMISAYTILDTGFRSLSPTTSLVYLWFGVFIALLIFAFCEGYFAAGNPPISRIDFRRIVASVKPGDISRSEKTLFDDLKVEWSKNAKRGKQGTIKSLAFFGYVAAIGGPFTYISYLSGFSWVGFYGTVIAVFAMLGIYAISNWWK</sequence>
<keyword evidence="1" id="KW-1133">Transmembrane helix</keyword>
<feature type="transmembrane region" description="Helical" evidence="1">
    <location>
        <begin position="18"/>
        <end position="37"/>
    </location>
</feature>
<dbReference type="eggNOG" id="arCOG12675">
    <property type="taxonomic scope" value="Archaea"/>
</dbReference>
<dbReference type="Proteomes" id="UP000010824">
    <property type="component" value="Chromosome"/>
</dbReference>
<keyword evidence="1" id="KW-0812">Transmembrane</keyword>
<dbReference type="GeneID" id="14309779"/>
<keyword evidence="1" id="KW-0472">Membrane</keyword>
<organism evidence="2 3">
    <name type="scientific">Methanoregula formicica (strain DSM 22288 / NBRC 105244 / SMSP)</name>
    <dbReference type="NCBI Taxonomy" id="593750"/>
    <lineage>
        <taxon>Archaea</taxon>
        <taxon>Methanobacteriati</taxon>
        <taxon>Methanobacteriota</taxon>
        <taxon>Stenosarchaea group</taxon>
        <taxon>Methanomicrobia</taxon>
        <taxon>Methanomicrobiales</taxon>
        <taxon>Methanoregulaceae</taxon>
        <taxon>Methanoregula</taxon>
    </lineage>
</organism>
<name>L0HJZ4_METFS</name>
<evidence type="ECO:0000313" key="3">
    <source>
        <dbReference type="Proteomes" id="UP000010824"/>
    </source>
</evidence>
<dbReference type="InParanoid" id="L0HJZ4"/>
<dbReference type="EMBL" id="CP003167">
    <property type="protein sequence ID" value="AGB03389.1"/>
    <property type="molecule type" value="Genomic_DNA"/>
</dbReference>
<feature type="transmembrane region" description="Helical" evidence="1">
    <location>
        <begin position="125"/>
        <end position="143"/>
    </location>
</feature>
<evidence type="ECO:0000256" key="1">
    <source>
        <dbReference type="SAM" id="Phobius"/>
    </source>
</evidence>
<protein>
    <submittedName>
        <fullName evidence="2">Uncharacterized protein</fullName>
    </submittedName>
</protein>
<reference evidence="3" key="1">
    <citation type="submission" date="2011-12" db="EMBL/GenBank/DDBJ databases">
        <title>Complete sequence of Methanoregula formicicum SMSP.</title>
        <authorList>
            <person name="Lucas S."/>
            <person name="Han J."/>
            <person name="Lapidus A."/>
            <person name="Cheng J.-F."/>
            <person name="Goodwin L."/>
            <person name="Pitluck S."/>
            <person name="Peters L."/>
            <person name="Ovchinnikova G."/>
            <person name="Teshima H."/>
            <person name="Detter J.C."/>
            <person name="Han C."/>
            <person name="Tapia R."/>
            <person name="Land M."/>
            <person name="Hauser L."/>
            <person name="Kyrpides N."/>
            <person name="Ivanova N."/>
            <person name="Pagani I."/>
            <person name="Imachi H."/>
            <person name="Tamaki H."/>
            <person name="Sekiguchi Y."/>
            <person name="Kamagata Y."/>
            <person name="Cadillo-Quiroz H."/>
            <person name="Zinder S."/>
            <person name="Liu W.-T."/>
            <person name="Woyke T."/>
        </authorList>
    </citation>
    <scope>NUCLEOTIDE SEQUENCE [LARGE SCALE GENOMIC DNA]</scope>
    <source>
        <strain evidence="3">DSM 22288 / NBRC 105244 / SMSP</strain>
    </source>
</reference>
<keyword evidence="3" id="KW-1185">Reference proteome</keyword>
<feature type="transmembrane region" description="Helical" evidence="1">
    <location>
        <begin position="49"/>
        <end position="71"/>
    </location>
</feature>
<reference evidence="2 3" key="2">
    <citation type="journal article" date="2014" name="Genome Announc.">
        <title>Complete Genome Sequence of Methanoregula formicica SMSPT, a Mesophilic Hydrogenotrophic Methanogen Isolated from a Methanogenic Upflow Anaerobic Sludge Blanket Reactor.</title>
        <authorList>
            <person name="Yamamoto K."/>
            <person name="Tamaki H."/>
            <person name="Cadillo-Quiroz H."/>
            <person name="Imachi H."/>
            <person name="Kyrpides N."/>
            <person name="Woyke T."/>
            <person name="Goodwin L."/>
            <person name="Zinder S.H."/>
            <person name="Kamagata Y."/>
            <person name="Liu W.T."/>
        </authorList>
    </citation>
    <scope>NUCLEOTIDE SEQUENCE [LARGE SCALE GENOMIC DNA]</scope>
    <source>
        <strain evidence="3">DSM 22288 / NBRC 105244 / SMSP</strain>
    </source>
</reference>